<feature type="domain" description="DUF3846" evidence="2">
    <location>
        <begin position="1"/>
        <end position="127"/>
    </location>
</feature>
<protein>
    <submittedName>
        <fullName evidence="3">DUF3846 domain-containing protein</fullName>
    </submittedName>
</protein>
<sequence>MKGMLIPTNGNPVEIDIEVDETGSTLHDLQRLVGGNIESFDVIFGEGTSLYVNEEGLFTCPPNRAVYATKGMEEAGYLSMMDYSSPVKEGELYSILCGDLVAVGFDFETGENRDLSADEMSRVADYFTEVSKPGSGIEEVIAIRTGQRREEARSEDGRVTLKGEAQASRAASEKLAEGRDTGSPALDDHSIV</sequence>
<reference evidence="3" key="1">
    <citation type="submission" date="2023-01" db="EMBL/GenBank/DDBJ databases">
        <title>Human gut microbiome strain richness.</title>
        <authorList>
            <person name="Chen-Liaw A."/>
        </authorList>
    </citation>
    <scope>NUCLEOTIDE SEQUENCE</scope>
    <source>
        <strain evidence="3">D55st1_G4_D55t1_190419</strain>
    </source>
</reference>
<accession>A0AAW6FRD2</accession>
<comment type="caution">
    <text evidence="3">The sequence shown here is derived from an EMBL/GenBank/DDBJ whole genome shotgun (WGS) entry which is preliminary data.</text>
</comment>
<proteinExistence type="predicted"/>
<dbReference type="AlphaFoldDB" id="A0AAW6FRD2"/>
<dbReference type="Proteomes" id="UP001220658">
    <property type="component" value="Unassembled WGS sequence"/>
</dbReference>
<evidence type="ECO:0000259" key="2">
    <source>
        <dbReference type="Pfam" id="PF12957"/>
    </source>
</evidence>
<dbReference type="RefSeq" id="WP_129980629.1">
    <property type="nucleotide sequence ID" value="NZ_JADMUL010000003.1"/>
</dbReference>
<feature type="compositionally biased region" description="Basic and acidic residues" evidence="1">
    <location>
        <begin position="148"/>
        <end position="161"/>
    </location>
</feature>
<gene>
    <name evidence="3" type="ORF">POG00_02410</name>
</gene>
<name>A0AAW6FRD2_9FIRM</name>
<evidence type="ECO:0000313" key="4">
    <source>
        <dbReference type="Proteomes" id="UP001220658"/>
    </source>
</evidence>
<feature type="compositionally biased region" description="Basic and acidic residues" evidence="1">
    <location>
        <begin position="171"/>
        <end position="192"/>
    </location>
</feature>
<evidence type="ECO:0000256" key="1">
    <source>
        <dbReference type="SAM" id="MobiDB-lite"/>
    </source>
</evidence>
<organism evidence="3 4">
    <name type="scientific">Faecalitalea cylindroides</name>
    <dbReference type="NCBI Taxonomy" id="39483"/>
    <lineage>
        <taxon>Bacteria</taxon>
        <taxon>Bacillati</taxon>
        <taxon>Bacillota</taxon>
        <taxon>Erysipelotrichia</taxon>
        <taxon>Erysipelotrichales</taxon>
        <taxon>Erysipelotrichaceae</taxon>
        <taxon>Faecalitalea</taxon>
    </lineage>
</organism>
<dbReference type="InterPro" id="IPR024559">
    <property type="entry name" value="DUF3846"/>
</dbReference>
<dbReference type="Pfam" id="PF12957">
    <property type="entry name" value="DUF3846"/>
    <property type="match status" value="1"/>
</dbReference>
<dbReference type="EMBL" id="JAQNCK010000004">
    <property type="protein sequence ID" value="MDC0827558.1"/>
    <property type="molecule type" value="Genomic_DNA"/>
</dbReference>
<feature type="region of interest" description="Disordered" evidence="1">
    <location>
        <begin position="148"/>
        <end position="192"/>
    </location>
</feature>
<evidence type="ECO:0000313" key="3">
    <source>
        <dbReference type="EMBL" id="MDC0827558.1"/>
    </source>
</evidence>